<dbReference type="EMBL" id="JAQQDW010000027">
    <property type="protein sequence ID" value="MFM0104856.1"/>
    <property type="molecule type" value="Genomic_DNA"/>
</dbReference>
<accession>A0ACC7NC81</accession>
<keyword evidence="2" id="KW-1185">Reference proteome</keyword>
<reference evidence="1 2" key="1">
    <citation type="journal article" date="2024" name="Chem. Sci.">
        <title>Discovery of megapolipeptins by genome mining of a Burkholderiales bacteria collection.</title>
        <authorList>
            <person name="Paulo B.S."/>
            <person name="Recchia M.J.J."/>
            <person name="Lee S."/>
            <person name="Fergusson C.H."/>
            <person name="Romanowski S.B."/>
            <person name="Hernandez A."/>
            <person name="Krull N."/>
            <person name="Liu D.Y."/>
            <person name="Cavanagh H."/>
            <person name="Bos A."/>
            <person name="Gray C.A."/>
            <person name="Murphy B.T."/>
            <person name="Linington R.G."/>
            <person name="Eustaquio A.S."/>
        </authorList>
    </citation>
    <scope>NUCLEOTIDE SEQUENCE [LARGE SCALE GENOMIC DNA]</scope>
    <source>
        <strain evidence="1 2">RL18-126-BIB-B</strain>
    </source>
</reference>
<proteinExistence type="predicted"/>
<sequence length="117" mass="13267">MALDAGKFYAFIGGFLHRRDAVIGVPSKAVDEWPGLYQVLADKPLSAEELAKKTGTDLRCVQEWLAPRAARGHIQYDAASQRFWMTEQQAYALAQQPEYAFMRDAFATLRNTKLFPR</sequence>
<dbReference type="Proteomes" id="UP001629235">
    <property type="component" value="Unassembled WGS sequence"/>
</dbReference>
<gene>
    <name evidence="1" type="ORF">PQR01_15560</name>
</gene>
<name>A0ACC7NC81_9BURK</name>
<evidence type="ECO:0000313" key="2">
    <source>
        <dbReference type="Proteomes" id="UP001629235"/>
    </source>
</evidence>
<comment type="caution">
    <text evidence="1">The sequence shown here is derived from an EMBL/GenBank/DDBJ whole genome shotgun (WGS) entry which is preliminary data.</text>
</comment>
<organism evidence="1 2">
    <name type="scientific">Paraburkholderia rhynchosiae</name>
    <dbReference type="NCBI Taxonomy" id="487049"/>
    <lineage>
        <taxon>Bacteria</taxon>
        <taxon>Pseudomonadati</taxon>
        <taxon>Pseudomonadota</taxon>
        <taxon>Betaproteobacteria</taxon>
        <taxon>Burkholderiales</taxon>
        <taxon>Burkholderiaceae</taxon>
        <taxon>Paraburkholderia</taxon>
    </lineage>
</organism>
<protein>
    <submittedName>
        <fullName evidence="1">Uncharacterized protein</fullName>
    </submittedName>
</protein>
<evidence type="ECO:0000313" key="1">
    <source>
        <dbReference type="EMBL" id="MFM0104856.1"/>
    </source>
</evidence>